<dbReference type="SMART" id="SM00665">
    <property type="entry name" value="B561"/>
    <property type="match status" value="1"/>
</dbReference>
<evidence type="ECO:0000313" key="13">
    <source>
        <dbReference type="EMBL" id="JAP61357.1"/>
    </source>
</evidence>
<name>A0A0V0J7P8_SCHSO</name>
<reference evidence="13" key="1">
    <citation type="submission" date="2016-01" db="EMBL/GenBank/DDBJ databases">
        <title>Reference transcriptome for the parasite Schistocephalus solidus: insights into the molecular evolution of parasitism.</title>
        <authorList>
            <person name="Hebert F.O."/>
            <person name="Grambauer S."/>
            <person name="Barber I."/>
            <person name="Landry C.R."/>
            <person name="Aubin-Horth N."/>
        </authorList>
    </citation>
    <scope>NUCLEOTIDE SEQUENCE</scope>
</reference>
<dbReference type="GO" id="GO:0016020">
    <property type="term" value="C:membrane"/>
    <property type="evidence" value="ECO:0007669"/>
    <property type="project" value="UniProtKB-SubCell"/>
</dbReference>
<feature type="transmembrane region" description="Helical" evidence="11">
    <location>
        <begin position="77"/>
        <end position="96"/>
    </location>
</feature>
<evidence type="ECO:0000256" key="7">
    <source>
        <dbReference type="ARBA" id="ARBA00022982"/>
    </source>
</evidence>
<keyword evidence="8 11" id="KW-1133">Transmembrane helix</keyword>
<keyword evidence="9" id="KW-0408">Iron</keyword>
<keyword evidence="7" id="KW-0249">Electron transport</keyword>
<dbReference type="FunFam" id="1.20.120.1770:FF:000001">
    <property type="entry name" value="Cytochrome b reductase 1"/>
    <property type="match status" value="1"/>
</dbReference>
<dbReference type="InterPro" id="IPR043205">
    <property type="entry name" value="CYB561/CYBRD1-like"/>
</dbReference>
<keyword evidence="5 11" id="KW-0812">Transmembrane</keyword>
<feature type="transmembrane region" description="Helical" evidence="11">
    <location>
        <begin position="34"/>
        <end position="57"/>
    </location>
</feature>
<evidence type="ECO:0000256" key="10">
    <source>
        <dbReference type="ARBA" id="ARBA00023136"/>
    </source>
</evidence>
<dbReference type="PANTHER" id="PTHR10106">
    <property type="entry name" value="CYTOCHROME B561-RELATED"/>
    <property type="match status" value="1"/>
</dbReference>
<dbReference type="EMBL" id="GEEE01001868">
    <property type="protein sequence ID" value="JAP61357.1"/>
    <property type="molecule type" value="Transcribed_RNA"/>
</dbReference>
<keyword evidence="3" id="KW-0813">Transport</keyword>
<proteinExistence type="predicted"/>
<dbReference type="Gene3D" id="1.20.120.1770">
    <property type="match status" value="1"/>
</dbReference>
<sequence length="247" mass="27353">MEAFSMQESPAISSCDRETNHIHPKEPKAKSRPLFWFVFLFSQIVGLLAVILVFVWIQSYDDGFPNQLVFDYHPPFMVLGMIFCFGESLLVFRVFPGCAKIGLKILHAVLLVASLVIGAVGMRAAYNPGKGTPYSLHSWIGIIAFTLYGLQWLIGFIVFLLPRISAKVRTKLLPTHVAVGVIIFVFTIVAVLTGINEKNFFPGDYAALPPAARVGNAVGLLVISFGSLVIYLLYRNDYARKESPPLT</sequence>
<dbReference type="Pfam" id="PF03188">
    <property type="entry name" value="Cytochrom_B561"/>
    <property type="match status" value="1"/>
</dbReference>
<evidence type="ECO:0000259" key="12">
    <source>
        <dbReference type="PROSITE" id="PS50939"/>
    </source>
</evidence>
<evidence type="ECO:0000256" key="2">
    <source>
        <dbReference type="ARBA" id="ARBA00004141"/>
    </source>
</evidence>
<evidence type="ECO:0000256" key="5">
    <source>
        <dbReference type="ARBA" id="ARBA00022692"/>
    </source>
</evidence>
<evidence type="ECO:0000256" key="9">
    <source>
        <dbReference type="ARBA" id="ARBA00023004"/>
    </source>
</evidence>
<feature type="domain" description="Cytochrome b561" evidence="12">
    <location>
        <begin position="41"/>
        <end position="234"/>
    </location>
</feature>
<comment type="subcellular location">
    <subcellularLocation>
        <location evidence="2">Membrane</location>
        <topology evidence="2">Multi-pass membrane protein</topology>
    </subcellularLocation>
</comment>
<accession>A0A0V0J7P8</accession>
<feature type="transmembrane region" description="Helical" evidence="11">
    <location>
        <begin position="173"/>
        <end position="195"/>
    </location>
</feature>
<dbReference type="GO" id="GO:0046872">
    <property type="term" value="F:metal ion binding"/>
    <property type="evidence" value="ECO:0007669"/>
    <property type="project" value="UniProtKB-KW"/>
</dbReference>
<dbReference type="GO" id="GO:0016491">
    <property type="term" value="F:oxidoreductase activity"/>
    <property type="evidence" value="ECO:0007669"/>
    <property type="project" value="InterPro"/>
</dbReference>
<dbReference type="AlphaFoldDB" id="A0A0V0J7P8"/>
<evidence type="ECO:0000256" key="4">
    <source>
        <dbReference type="ARBA" id="ARBA00022617"/>
    </source>
</evidence>
<gene>
    <name evidence="13" type="primary">CY561</name>
    <name evidence="13" type="ORF">TR133069</name>
</gene>
<evidence type="ECO:0000256" key="3">
    <source>
        <dbReference type="ARBA" id="ARBA00022448"/>
    </source>
</evidence>
<evidence type="ECO:0000256" key="1">
    <source>
        <dbReference type="ARBA" id="ARBA00001970"/>
    </source>
</evidence>
<evidence type="ECO:0000256" key="11">
    <source>
        <dbReference type="SAM" id="Phobius"/>
    </source>
</evidence>
<keyword evidence="4" id="KW-0349">Heme</keyword>
<evidence type="ECO:0000256" key="6">
    <source>
        <dbReference type="ARBA" id="ARBA00022723"/>
    </source>
</evidence>
<comment type="cofactor">
    <cofactor evidence="1">
        <name>heme b</name>
        <dbReference type="ChEBI" id="CHEBI:60344"/>
    </cofactor>
</comment>
<feature type="transmembrane region" description="Helical" evidence="11">
    <location>
        <begin position="108"/>
        <end position="126"/>
    </location>
</feature>
<keyword evidence="10 11" id="KW-0472">Membrane</keyword>
<dbReference type="PANTHER" id="PTHR10106:SF0">
    <property type="entry name" value="LD36721P"/>
    <property type="match status" value="1"/>
</dbReference>
<protein>
    <submittedName>
        <fullName evidence="13">Cytochrome b561</fullName>
    </submittedName>
</protein>
<organism evidence="13">
    <name type="scientific">Schistocephalus solidus</name>
    <name type="common">Tapeworm</name>
    <dbReference type="NCBI Taxonomy" id="70667"/>
    <lineage>
        <taxon>Eukaryota</taxon>
        <taxon>Metazoa</taxon>
        <taxon>Spiralia</taxon>
        <taxon>Lophotrochozoa</taxon>
        <taxon>Platyhelminthes</taxon>
        <taxon>Cestoda</taxon>
        <taxon>Eucestoda</taxon>
        <taxon>Diphyllobothriidea</taxon>
        <taxon>Diphyllobothriidae</taxon>
        <taxon>Schistocephalus</taxon>
    </lineage>
</organism>
<dbReference type="InterPro" id="IPR006593">
    <property type="entry name" value="Cyt_b561/ferric_Rdtase_TM"/>
</dbReference>
<feature type="transmembrane region" description="Helical" evidence="11">
    <location>
        <begin position="138"/>
        <end position="161"/>
    </location>
</feature>
<dbReference type="PROSITE" id="PS50939">
    <property type="entry name" value="CYTOCHROME_B561"/>
    <property type="match status" value="1"/>
</dbReference>
<feature type="transmembrane region" description="Helical" evidence="11">
    <location>
        <begin position="215"/>
        <end position="234"/>
    </location>
</feature>
<keyword evidence="6" id="KW-0479">Metal-binding</keyword>
<evidence type="ECO:0000256" key="8">
    <source>
        <dbReference type="ARBA" id="ARBA00022989"/>
    </source>
</evidence>